<dbReference type="PATRIC" id="fig|1415166.3.peg.1702"/>
<dbReference type="GO" id="GO:0016491">
    <property type="term" value="F:oxidoreductase activity"/>
    <property type="evidence" value="ECO:0007669"/>
    <property type="project" value="InterPro"/>
</dbReference>
<organism evidence="2 3">
    <name type="scientific">Nocardia nova SH22a</name>
    <dbReference type="NCBI Taxonomy" id="1415166"/>
    <lineage>
        <taxon>Bacteria</taxon>
        <taxon>Bacillati</taxon>
        <taxon>Actinomycetota</taxon>
        <taxon>Actinomycetes</taxon>
        <taxon>Mycobacteriales</taxon>
        <taxon>Nocardiaceae</taxon>
        <taxon>Nocardia</taxon>
    </lineage>
</organism>
<dbReference type="SUPFAM" id="SSF52218">
    <property type="entry name" value="Flavoproteins"/>
    <property type="match status" value="1"/>
</dbReference>
<dbReference type="KEGG" id="nno:NONO_c16740"/>
<evidence type="ECO:0000313" key="2">
    <source>
        <dbReference type="EMBL" id="AHH16475.1"/>
    </source>
</evidence>
<proteinExistence type="predicted"/>
<dbReference type="eggNOG" id="COG0431">
    <property type="taxonomic scope" value="Bacteria"/>
</dbReference>
<dbReference type="InterPro" id="IPR005025">
    <property type="entry name" value="FMN_Rdtase-like_dom"/>
</dbReference>
<dbReference type="HOGENOM" id="CLU_055322_2_2_11"/>
<dbReference type="Pfam" id="PF03358">
    <property type="entry name" value="FMN_red"/>
    <property type="match status" value="1"/>
</dbReference>
<dbReference type="GO" id="GO:0005829">
    <property type="term" value="C:cytosol"/>
    <property type="evidence" value="ECO:0007669"/>
    <property type="project" value="TreeGrafter"/>
</dbReference>
<dbReference type="Gene3D" id="3.40.50.360">
    <property type="match status" value="1"/>
</dbReference>
<dbReference type="OrthoDB" id="9812295at2"/>
<dbReference type="EMBL" id="CP006850">
    <property type="protein sequence ID" value="AHH16475.1"/>
    <property type="molecule type" value="Genomic_DNA"/>
</dbReference>
<reference evidence="2 3" key="1">
    <citation type="journal article" date="2014" name="Appl. Environ. Microbiol.">
        <title>Insights into the Microbial Degradation of Rubber and Gutta-Percha by Analysis of the Complete Genome of Nocardia nova SH22a.</title>
        <authorList>
            <person name="Luo Q."/>
            <person name="Hiessl S."/>
            <person name="Poehlein A."/>
            <person name="Daniel R."/>
            <person name="Steinbuchel A."/>
        </authorList>
    </citation>
    <scope>NUCLEOTIDE SEQUENCE [LARGE SCALE GENOMIC DNA]</scope>
    <source>
        <strain evidence="2">SH22a</strain>
    </source>
</reference>
<feature type="domain" description="NADPH-dependent FMN reductase-like" evidence="1">
    <location>
        <begin position="7"/>
        <end position="154"/>
    </location>
</feature>
<dbReference type="InterPro" id="IPR029039">
    <property type="entry name" value="Flavoprotein-like_sf"/>
</dbReference>
<keyword evidence="3" id="KW-1185">Reference proteome</keyword>
<protein>
    <submittedName>
        <fullName evidence="2">Putative NADPH-dependent FMN reductase</fullName>
    </submittedName>
</protein>
<dbReference type="GO" id="GO:0010181">
    <property type="term" value="F:FMN binding"/>
    <property type="evidence" value="ECO:0007669"/>
    <property type="project" value="TreeGrafter"/>
</dbReference>
<evidence type="ECO:0000259" key="1">
    <source>
        <dbReference type="Pfam" id="PF03358"/>
    </source>
</evidence>
<dbReference type="PANTHER" id="PTHR30543:SF21">
    <property type="entry name" value="NAD(P)H-DEPENDENT FMN REDUCTASE LOT6"/>
    <property type="match status" value="1"/>
</dbReference>
<accession>W5TAV7</accession>
<evidence type="ECO:0000313" key="3">
    <source>
        <dbReference type="Proteomes" id="UP000019150"/>
    </source>
</evidence>
<dbReference type="RefSeq" id="WP_025347986.1">
    <property type="nucleotide sequence ID" value="NZ_CP006850.1"/>
</dbReference>
<name>W5TAV7_9NOCA</name>
<gene>
    <name evidence="2" type="ORF">NONO_c16740</name>
</gene>
<dbReference type="PANTHER" id="PTHR30543">
    <property type="entry name" value="CHROMATE REDUCTASE"/>
    <property type="match status" value="1"/>
</dbReference>
<dbReference type="InterPro" id="IPR050712">
    <property type="entry name" value="NAD(P)H-dep_reductase"/>
</dbReference>
<dbReference type="Proteomes" id="UP000019150">
    <property type="component" value="Chromosome"/>
</dbReference>
<dbReference type="STRING" id="1415166.NONO_c16740"/>
<dbReference type="AlphaFoldDB" id="W5TAV7"/>
<sequence length="198" mass="21662">MSSSTVKLAVIVGSVREGRFGPVVADWFTEQARRHDGFDVRVVDLAEVDLPLALPAVSPLIEPNPVRPQGMLPLTHALDEADAVVVVTPDINRSYPASVKLAVDWHYSQWNGKAIGFVGYGGKSGGLYAIGHLRQVFNELDAHTVRDYVSFPRYFELFDGNGDLHEPAGPEAAARGMLDQLYRWSVPLATLRATPEPV</sequence>